<accession>A0A537KPK7</accession>
<dbReference type="AlphaFoldDB" id="A0A537KPK7"/>
<comment type="caution">
    <text evidence="1">The sequence shown here is derived from an EMBL/GenBank/DDBJ whole genome shotgun (WGS) entry which is preliminary data.</text>
</comment>
<reference evidence="1 2" key="1">
    <citation type="journal article" date="2019" name="Nat. Microbiol.">
        <title>Mediterranean grassland soil C-N compound turnover is dependent on rainfall and depth, and is mediated by genomically divergent microorganisms.</title>
        <authorList>
            <person name="Diamond S."/>
            <person name="Andeer P.F."/>
            <person name="Li Z."/>
            <person name="Crits-Christoph A."/>
            <person name="Burstein D."/>
            <person name="Anantharaman K."/>
            <person name="Lane K.R."/>
            <person name="Thomas B.C."/>
            <person name="Pan C."/>
            <person name="Northen T.R."/>
            <person name="Banfield J.F."/>
        </authorList>
    </citation>
    <scope>NUCLEOTIDE SEQUENCE [LARGE SCALE GENOMIC DNA]</scope>
    <source>
        <strain evidence="1">NP_4</strain>
    </source>
</reference>
<dbReference type="EMBL" id="VBAL01000201">
    <property type="protein sequence ID" value="TMI97674.1"/>
    <property type="molecule type" value="Genomic_DNA"/>
</dbReference>
<evidence type="ECO:0000313" key="1">
    <source>
        <dbReference type="EMBL" id="TMI97674.1"/>
    </source>
</evidence>
<name>A0A537KPK7_9BACT</name>
<organism evidence="1 2">
    <name type="scientific">Candidatus Segetimicrobium genomatis</name>
    <dbReference type="NCBI Taxonomy" id="2569760"/>
    <lineage>
        <taxon>Bacteria</taxon>
        <taxon>Bacillati</taxon>
        <taxon>Candidatus Sysuimicrobiota</taxon>
        <taxon>Candidatus Sysuimicrobiia</taxon>
        <taxon>Candidatus Sysuimicrobiales</taxon>
        <taxon>Candidatus Segetimicrobiaceae</taxon>
        <taxon>Candidatus Segetimicrobium</taxon>
    </lineage>
</organism>
<dbReference type="Proteomes" id="UP000319353">
    <property type="component" value="Unassembled WGS sequence"/>
</dbReference>
<protein>
    <submittedName>
        <fullName evidence="1">Uncharacterized protein</fullName>
    </submittedName>
</protein>
<proteinExistence type="predicted"/>
<evidence type="ECO:0000313" key="2">
    <source>
        <dbReference type="Proteomes" id="UP000319353"/>
    </source>
</evidence>
<sequence>MTIEGYDGERVLLSYDVSGSHRAVAARVCQIVFGRRRVSEGPEHVRYREKGFIHRPGVVWVGQSVLIMPPGDAVELETRLRGLGVRVAMGAVSIGRSTLEAFRRPAPLPA</sequence>
<gene>
    <name evidence="1" type="ORF">E6H01_13060</name>
</gene>